<keyword evidence="4" id="KW-0493">Microtubule</keyword>
<evidence type="ECO:0000313" key="10">
    <source>
        <dbReference type="Proteomes" id="UP000036987"/>
    </source>
</evidence>
<keyword evidence="5 7" id="KW-0175">Coiled coil</keyword>
<evidence type="ECO:0000256" key="7">
    <source>
        <dbReference type="SAM" id="Coils"/>
    </source>
</evidence>
<feature type="region of interest" description="Disordered" evidence="8">
    <location>
        <begin position="563"/>
        <end position="589"/>
    </location>
</feature>
<dbReference type="GO" id="GO:0005874">
    <property type="term" value="C:microtubule"/>
    <property type="evidence" value="ECO:0007669"/>
    <property type="project" value="UniProtKB-KW"/>
</dbReference>
<dbReference type="Proteomes" id="UP000036987">
    <property type="component" value="Unassembled WGS sequence"/>
</dbReference>
<accession>A0A0K9NK54</accession>
<feature type="compositionally biased region" description="Polar residues" evidence="8">
    <location>
        <begin position="13"/>
        <end position="23"/>
    </location>
</feature>
<comment type="similarity">
    <text evidence="2">Belongs to the MAP70 family.</text>
</comment>
<feature type="region of interest" description="Disordered" evidence="8">
    <location>
        <begin position="1"/>
        <end position="33"/>
    </location>
</feature>
<evidence type="ECO:0000256" key="8">
    <source>
        <dbReference type="SAM" id="MobiDB-lite"/>
    </source>
</evidence>
<organism evidence="9 10">
    <name type="scientific">Zostera marina</name>
    <name type="common">Eelgrass</name>
    <dbReference type="NCBI Taxonomy" id="29655"/>
    <lineage>
        <taxon>Eukaryota</taxon>
        <taxon>Viridiplantae</taxon>
        <taxon>Streptophyta</taxon>
        <taxon>Embryophyta</taxon>
        <taxon>Tracheophyta</taxon>
        <taxon>Spermatophyta</taxon>
        <taxon>Magnoliopsida</taxon>
        <taxon>Liliopsida</taxon>
        <taxon>Zosteraceae</taxon>
        <taxon>Zostera</taxon>
    </lineage>
</organism>
<dbReference type="GO" id="GO:0008017">
    <property type="term" value="F:microtubule binding"/>
    <property type="evidence" value="ECO:0007669"/>
    <property type="project" value="InterPro"/>
</dbReference>
<feature type="coiled-coil region" evidence="7">
    <location>
        <begin position="66"/>
        <end position="142"/>
    </location>
</feature>
<protein>
    <submittedName>
        <fullName evidence="9">Microtubule-associated proteins 70-2</fullName>
    </submittedName>
</protein>
<evidence type="ECO:0000313" key="9">
    <source>
        <dbReference type="EMBL" id="KMZ57131.1"/>
    </source>
</evidence>
<keyword evidence="6" id="KW-0206">Cytoskeleton</keyword>
<proteinExistence type="inferred from homology"/>
<dbReference type="GO" id="GO:0007010">
    <property type="term" value="P:cytoskeleton organization"/>
    <property type="evidence" value="ECO:0007669"/>
    <property type="project" value="InterPro"/>
</dbReference>
<keyword evidence="3" id="KW-0963">Cytoplasm</keyword>
<reference evidence="10" key="1">
    <citation type="journal article" date="2016" name="Nature">
        <title>The genome of the seagrass Zostera marina reveals angiosperm adaptation to the sea.</title>
        <authorList>
            <person name="Olsen J.L."/>
            <person name="Rouze P."/>
            <person name="Verhelst B."/>
            <person name="Lin Y.-C."/>
            <person name="Bayer T."/>
            <person name="Collen J."/>
            <person name="Dattolo E."/>
            <person name="De Paoli E."/>
            <person name="Dittami S."/>
            <person name="Maumus F."/>
            <person name="Michel G."/>
            <person name="Kersting A."/>
            <person name="Lauritano C."/>
            <person name="Lohaus R."/>
            <person name="Toepel M."/>
            <person name="Tonon T."/>
            <person name="Vanneste K."/>
            <person name="Amirebrahimi M."/>
            <person name="Brakel J."/>
            <person name="Bostroem C."/>
            <person name="Chovatia M."/>
            <person name="Grimwood J."/>
            <person name="Jenkins J.W."/>
            <person name="Jueterbock A."/>
            <person name="Mraz A."/>
            <person name="Stam W.T."/>
            <person name="Tice H."/>
            <person name="Bornberg-Bauer E."/>
            <person name="Green P.J."/>
            <person name="Pearson G.A."/>
            <person name="Procaccini G."/>
            <person name="Duarte C.M."/>
            <person name="Schmutz J."/>
            <person name="Reusch T.B.H."/>
            <person name="Van de Peer Y."/>
        </authorList>
    </citation>
    <scope>NUCLEOTIDE SEQUENCE [LARGE SCALE GENOMIC DNA]</scope>
    <source>
        <strain evidence="10">cv. Finnish</strain>
    </source>
</reference>
<dbReference type="OMA" id="DICQEEY"/>
<dbReference type="EMBL" id="LFYR01002109">
    <property type="protein sequence ID" value="KMZ57131.1"/>
    <property type="molecule type" value="Genomic_DNA"/>
</dbReference>
<dbReference type="STRING" id="29655.A0A0K9NK54"/>
<comment type="caution">
    <text evidence="9">The sequence shown here is derived from an EMBL/GenBank/DDBJ whole genome shotgun (WGS) entry which is preliminary data.</text>
</comment>
<name>A0A0K9NK54_ZOSMR</name>
<dbReference type="AlphaFoldDB" id="A0A0K9NK54"/>
<evidence type="ECO:0000256" key="6">
    <source>
        <dbReference type="ARBA" id="ARBA00023212"/>
    </source>
</evidence>
<comment type="subcellular location">
    <subcellularLocation>
        <location evidence="1">Cytoplasm</location>
        <location evidence="1">Cytoskeleton</location>
    </subcellularLocation>
</comment>
<evidence type="ECO:0000256" key="3">
    <source>
        <dbReference type="ARBA" id="ARBA00022490"/>
    </source>
</evidence>
<dbReference type="OrthoDB" id="2014495at2759"/>
<evidence type="ECO:0000256" key="4">
    <source>
        <dbReference type="ARBA" id="ARBA00022701"/>
    </source>
</evidence>
<dbReference type="PANTHER" id="PTHR31246:SF32">
    <property type="entry name" value="MICROTUBULE-ASSOCIATED PROTEIN 70-1"/>
    <property type="match status" value="1"/>
</dbReference>
<evidence type="ECO:0000256" key="5">
    <source>
        <dbReference type="ARBA" id="ARBA00023054"/>
    </source>
</evidence>
<feature type="coiled-coil region" evidence="7">
    <location>
        <begin position="169"/>
        <end position="241"/>
    </location>
</feature>
<dbReference type="Pfam" id="PF07058">
    <property type="entry name" value="MAP70"/>
    <property type="match status" value="1"/>
</dbReference>
<gene>
    <name evidence="9" type="ORF">ZOSMA_89G00840</name>
</gene>
<feature type="region of interest" description="Disordered" evidence="8">
    <location>
        <begin position="402"/>
        <end position="422"/>
    </location>
</feature>
<dbReference type="PANTHER" id="PTHR31246">
    <property type="entry name" value="MICROTUBULE-ASSOCIATED PROTEIN 70-2"/>
    <property type="match status" value="1"/>
</dbReference>
<sequence length="589" mass="66687">MEGEESIEGNGDVYTSLSSSPASGNMKPPLVSSRRKGGIFWRKGMSMEEEDFGSLLHGSDPLMVELNRLENEVRDKDRDLMEAQSEIRALKLTERAKEKALDEVTEELDKISDKFQASEISLENKNLEIKRINEEKREALAAQFAAEATLRRVHASQKDEDTQPLEAVLSPLEAEIKLLKQEVANLQDDNKALERLTKTKEAALLEAEKEVHSAKIKASFVDDLLNRNQELVKQNDICQEEYKILDKMHRQKVAEVEKLGKTVHELEESLLSGASAANAVRDYQRQVSELKGEKKTLQRTLSRVKVTENRVAVVAANDWKDANDKVMPVKQWLEERRFLMAEMQQLRDKLFATEHAVKIEAQLKERFQSRLRVIEDSVKSSILRSNGNPKFTSIGIRCGMISSNTTSSKNPSPRQSTSALRNVKEVSRSFDGGNSSKKYLFRNETFQGTFNKKFLLDDVDDKVEIDDLSINVVKEVDDKPLSPAVDVNNDSVPGVLHDLLQKEVVALRRACIEKEQGLKDKSSSIEMLTRKVDTLNKAMEVEGKKSLREKTAMVKEMEAIRSEKDKELKARRLKGGAGSFRNREETSKK</sequence>
<dbReference type="InterPro" id="IPR009768">
    <property type="entry name" value="MAP70"/>
</dbReference>
<feature type="compositionally biased region" description="Low complexity" evidence="8">
    <location>
        <begin position="402"/>
        <end position="413"/>
    </location>
</feature>
<evidence type="ECO:0000256" key="1">
    <source>
        <dbReference type="ARBA" id="ARBA00004245"/>
    </source>
</evidence>
<evidence type="ECO:0000256" key="2">
    <source>
        <dbReference type="ARBA" id="ARBA00008825"/>
    </source>
</evidence>
<keyword evidence="10" id="KW-1185">Reference proteome</keyword>